<feature type="transmembrane region" description="Helical" evidence="5">
    <location>
        <begin position="28"/>
        <end position="45"/>
    </location>
</feature>
<reference evidence="7" key="1">
    <citation type="submission" date="2016-02" db="EMBL/GenBank/DDBJ databases">
        <authorList>
            <person name="Holder M.E."/>
            <person name="Ajami N.J."/>
            <person name="Petrosino J.F."/>
        </authorList>
    </citation>
    <scope>NUCLEOTIDE SEQUENCE [LARGE SCALE GENOMIC DNA]</scope>
    <source>
        <strain evidence="7">DSM 12838</strain>
    </source>
</reference>
<evidence type="ECO:0000313" key="6">
    <source>
        <dbReference type="EMBL" id="AMD93922.1"/>
    </source>
</evidence>
<dbReference type="AlphaFoldDB" id="A0A0X8JSB8"/>
<organism evidence="6 7">
    <name type="scientific">Desulfomicrobium orale DSM 12838</name>
    <dbReference type="NCBI Taxonomy" id="888061"/>
    <lineage>
        <taxon>Bacteria</taxon>
        <taxon>Pseudomonadati</taxon>
        <taxon>Thermodesulfobacteriota</taxon>
        <taxon>Desulfovibrionia</taxon>
        <taxon>Desulfovibrionales</taxon>
        <taxon>Desulfomicrobiaceae</taxon>
        <taxon>Desulfomicrobium</taxon>
    </lineage>
</organism>
<protein>
    <recommendedName>
        <fullName evidence="8">Colicin V production protein</fullName>
    </recommendedName>
</protein>
<dbReference type="GO" id="GO:0016020">
    <property type="term" value="C:membrane"/>
    <property type="evidence" value="ECO:0007669"/>
    <property type="project" value="UniProtKB-SubCell"/>
</dbReference>
<feature type="transmembrane region" description="Helical" evidence="5">
    <location>
        <begin position="65"/>
        <end position="85"/>
    </location>
</feature>
<evidence type="ECO:0000256" key="5">
    <source>
        <dbReference type="SAM" id="Phobius"/>
    </source>
</evidence>
<evidence type="ECO:0000256" key="1">
    <source>
        <dbReference type="ARBA" id="ARBA00004141"/>
    </source>
</evidence>
<dbReference type="EMBL" id="CP014230">
    <property type="protein sequence ID" value="AMD93922.1"/>
    <property type="molecule type" value="Genomic_DNA"/>
</dbReference>
<comment type="subcellular location">
    <subcellularLocation>
        <location evidence="1">Membrane</location>
        <topology evidence="1">Multi-pass membrane protein</topology>
    </subcellularLocation>
</comment>
<dbReference type="PANTHER" id="PTHR36926">
    <property type="entry name" value="COLICIN V PRODUCTION PROTEIN"/>
    <property type="match status" value="1"/>
</dbReference>
<dbReference type="Proteomes" id="UP000063964">
    <property type="component" value="Chromosome"/>
</dbReference>
<dbReference type="PANTHER" id="PTHR36926:SF1">
    <property type="entry name" value="COLICIN V PRODUCTION PROTEIN"/>
    <property type="match status" value="1"/>
</dbReference>
<dbReference type="GO" id="GO:0009403">
    <property type="term" value="P:toxin biosynthetic process"/>
    <property type="evidence" value="ECO:0007669"/>
    <property type="project" value="InterPro"/>
</dbReference>
<dbReference type="STRING" id="888061.AXF15_12990"/>
<name>A0A0X8JSB8_9BACT</name>
<gene>
    <name evidence="6" type="ORF">AXF15_12990</name>
</gene>
<evidence type="ECO:0000256" key="4">
    <source>
        <dbReference type="ARBA" id="ARBA00023136"/>
    </source>
</evidence>
<keyword evidence="3 5" id="KW-1133">Transmembrane helix</keyword>
<keyword evidence="2 5" id="KW-0812">Transmembrane</keyword>
<sequence>MNILDIIFSIILCFLGIRGIFRGLVKEAASVFGLVLGFFLANSYYGQLAPHLEFLFGRAGLASLAAYLGIFLGTMAAVSLIAALIRKLLRMIMLGWLDIIGGGALGLFKGALLCCVTVMALTAFLPPKAELLANSRLLPYVNEFGGLLSETLPQEMRDRFVVRSRELQKEWERRVMEQLKERRSDGKE</sequence>
<dbReference type="InterPro" id="IPR052719">
    <property type="entry name" value="CvpA-like"/>
</dbReference>
<evidence type="ECO:0000256" key="2">
    <source>
        <dbReference type="ARBA" id="ARBA00022692"/>
    </source>
</evidence>
<feature type="transmembrane region" description="Helical" evidence="5">
    <location>
        <begin position="97"/>
        <end position="125"/>
    </location>
</feature>
<accession>A0A0X8JSB8</accession>
<dbReference type="Pfam" id="PF02674">
    <property type="entry name" value="Colicin_V"/>
    <property type="match status" value="1"/>
</dbReference>
<evidence type="ECO:0000256" key="3">
    <source>
        <dbReference type="ARBA" id="ARBA00022989"/>
    </source>
</evidence>
<dbReference type="KEGG" id="doa:AXF15_12990"/>
<dbReference type="OrthoDB" id="5419037at2"/>
<proteinExistence type="predicted"/>
<evidence type="ECO:0008006" key="8">
    <source>
        <dbReference type="Google" id="ProtNLM"/>
    </source>
</evidence>
<keyword evidence="7" id="KW-1185">Reference proteome</keyword>
<dbReference type="RefSeq" id="WP_066608404.1">
    <property type="nucleotide sequence ID" value="NZ_CP014230.1"/>
</dbReference>
<feature type="transmembrane region" description="Helical" evidence="5">
    <location>
        <begin position="6"/>
        <end position="21"/>
    </location>
</feature>
<dbReference type="InterPro" id="IPR003825">
    <property type="entry name" value="Colicin-V_CvpA"/>
</dbReference>
<keyword evidence="4 5" id="KW-0472">Membrane</keyword>
<evidence type="ECO:0000313" key="7">
    <source>
        <dbReference type="Proteomes" id="UP000063964"/>
    </source>
</evidence>